<comment type="caution">
    <text evidence="8">The sequence shown here is derived from an EMBL/GenBank/DDBJ whole genome shotgun (WGS) entry which is preliminary data.</text>
</comment>
<dbReference type="InterPro" id="IPR023885">
    <property type="entry name" value="4Fe4S-binding_SPASM_dom"/>
</dbReference>
<keyword evidence="9" id="KW-1185">Reference proteome</keyword>
<dbReference type="SUPFAM" id="SSF102114">
    <property type="entry name" value="Radical SAM enzymes"/>
    <property type="match status" value="1"/>
</dbReference>
<dbReference type="NCBIfam" id="TIGR03974">
    <property type="entry name" value="rSAM_six_Cys"/>
    <property type="match status" value="1"/>
</dbReference>
<dbReference type="AlphaFoldDB" id="A0A4R2REG7"/>
<evidence type="ECO:0000259" key="7">
    <source>
        <dbReference type="PROSITE" id="PS51918"/>
    </source>
</evidence>
<feature type="domain" description="Radical SAM core" evidence="7">
    <location>
        <begin position="127"/>
        <end position="358"/>
    </location>
</feature>
<evidence type="ECO:0000256" key="2">
    <source>
        <dbReference type="ARBA" id="ARBA00022485"/>
    </source>
</evidence>
<sequence>MVTMTTTAWWSDLLNDDLAANVFSFACGDYGFVYDVNTNSLHGLDQAALQVLEALVACGGNGDKAREQLQAAGALEKSVIDEVLEELGALKAAGLLFTKDLWREQFLPAGTAVAEDVVAGLTKEAGTPLVKAMCLHIAHDCNLRCTYCFAGTGPFGGDRSMMSEEVGRQAIDFLMTHSQGRRHVEIDFFGGEPLMNLDVVRALVRYAKEKAREYNKILKLTLTTNGVLLDEEAGRFLNEEGLSVVLSLDGRREVHDRMRPYVDGTGSYNEVLPNLQAFVESRGHRDYYVRGTFTRENLDFAADVLHMHDCGFRELSVEPVVGDPGEDYALREEDLAAMDKAYRQLAEEILARRAAGQPMRFFHFELDLAHGPCLAKRLSGCGAGSEYMAVAPNGDLYPCHQFVGQEAYRLGSVTEGVQRPALSRQFAEAHIYHKQDCPTCWARFLCSGGCHANNAGANGDLLIPARGSCALAKMRLKWALYAKVLEGATER</sequence>
<keyword evidence="6" id="KW-0411">Iron-sulfur</keyword>
<dbReference type="PANTHER" id="PTHR43273">
    <property type="entry name" value="ANAEROBIC SULFATASE-MATURATING ENZYME HOMOLOG ASLB-RELATED"/>
    <property type="match status" value="1"/>
</dbReference>
<dbReference type="InterPro" id="IPR024025">
    <property type="entry name" value="SCIFF_rSAM_maturase"/>
</dbReference>
<dbReference type="GO" id="GO:0046872">
    <property type="term" value="F:metal ion binding"/>
    <property type="evidence" value="ECO:0007669"/>
    <property type="project" value="UniProtKB-KW"/>
</dbReference>
<dbReference type="PROSITE" id="PS51918">
    <property type="entry name" value="RADICAL_SAM"/>
    <property type="match status" value="1"/>
</dbReference>
<dbReference type="GO" id="GO:0016491">
    <property type="term" value="F:oxidoreductase activity"/>
    <property type="evidence" value="ECO:0007669"/>
    <property type="project" value="InterPro"/>
</dbReference>
<dbReference type="Proteomes" id="UP000294813">
    <property type="component" value="Unassembled WGS sequence"/>
</dbReference>
<dbReference type="Pfam" id="PF13186">
    <property type="entry name" value="SPASM"/>
    <property type="match status" value="1"/>
</dbReference>
<dbReference type="SFLD" id="SFLDG01067">
    <property type="entry name" value="SPASM/twitch_domain_containing"/>
    <property type="match status" value="1"/>
</dbReference>
<dbReference type="InterPro" id="IPR013785">
    <property type="entry name" value="Aldolase_TIM"/>
</dbReference>
<evidence type="ECO:0000256" key="5">
    <source>
        <dbReference type="ARBA" id="ARBA00023004"/>
    </source>
</evidence>
<gene>
    <name evidence="8" type="ORF">EDD73_13420</name>
</gene>
<accession>A0A4R2REG7</accession>
<evidence type="ECO:0000256" key="3">
    <source>
        <dbReference type="ARBA" id="ARBA00022691"/>
    </source>
</evidence>
<dbReference type="InterPro" id="IPR023867">
    <property type="entry name" value="Sulphatase_maturase_rSAM"/>
</dbReference>
<dbReference type="InterPro" id="IPR047602">
    <property type="entry name" value="SPASM_CteB-like"/>
</dbReference>
<evidence type="ECO:0000256" key="6">
    <source>
        <dbReference type="ARBA" id="ARBA00023014"/>
    </source>
</evidence>
<evidence type="ECO:0000313" key="9">
    <source>
        <dbReference type="Proteomes" id="UP000294813"/>
    </source>
</evidence>
<dbReference type="Pfam" id="PF04055">
    <property type="entry name" value="Radical_SAM"/>
    <property type="match status" value="1"/>
</dbReference>
<dbReference type="GO" id="GO:0051539">
    <property type="term" value="F:4 iron, 4 sulfur cluster binding"/>
    <property type="evidence" value="ECO:0007669"/>
    <property type="project" value="UniProtKB-KW"/>
</dbReference>
<keyword evidence="5" id="KW-0408">Iron</keyword>
<reference evidence="8 9" key="1">
    <citation type="submission" date="2019-03" db="EMBL/GenBank/DDBJ databases">
        <title>Genomic Encyclopedia of Type Strains, Phase IV (KMG-IV): sequencing the most valuable type-strain genomes for metagenomic binning, comparative biology and taxonomic classification.</title>
        <authorList>
            <person name="Goeker M."/>
        </authorList>
    </citation>
    <scope>NUCLEOTIDE SEQUENCE [LARGE SCALE GENOMIC DNA]</scope>
    <source>
        <strain evidence="8 9">DSM 11170</strain>
    </source>
</reference>
<dbReference type="SFLD" id="SFLDG01386">
    <property type="entry name" value="main_SPASM_domain-containing"/>
    <property type="match status" value="1"/>
</dbReference>
<dbReference type="CDD" id="cd01335">
    <property type="entry name" value="Radical_SAM"/>
    <property type="match status" value="1"/>
</dbReference>
<name>A0A4R2REG7_9FIRM</name>
<dbReference type="SFLD" id="SFLDG01384">
    <property type="entry name" value="thioether_bond_formation_requi"/>
    <property type="match status" value="1"/>
</dbReference>
<keyword evidence="4" id="KW-0479">Metal-binding</keyword>
<keyword evidence="3" id="KW-0949">S-adenosyl-L-methionine</keyword>
<evidence type="ECO:0000313" key="8">
    <source>
        <dbReference type="EMBL" id="TCP60788.1"/>
    </source>
</evidence>
<protein>
    <recommendedName>
        <fullName evidence="7">Radical SAM core domain-containing protein</fullName>
    </recommendedName>
</protein>
<dbReference type="InterPro" id="IPR000385">
    <property type="entry name" value="MoaA_NifB_PqqE_Fe-S-bd_CS"/>
</dbReference>
<dbReference type="Gene3D" id="3.20.20.70">
    <property type="entry name" value="Aldolase class I"/>
    <property type="match status" value="1"/>
</dbReference>
<keyword evidence="2" id="KW-0004">4Fe-4S</keyword>
<dbReference type="PANTHER" id="PTHR43273:SF8">
    <property type="entry name" value="RADICAL SAM DOMAIN PROTEIN"/>
    <property type="match status" value="1"/>
</dbReference>
<dbReference type="InterPro" id="IPR058240">
    <property type="entry name" value="rSAM_sf"/>
</dbReference>
<dbReference type="InterPro" id="IPR007197">
    <property type="entry name" value="rSAM"/>
</dbReference>
<dbReference type="EMBL" id="SLXT01000034">
    <property type="protein sequence ID" value="TCP60788.1"/>
    <property type="molecule type" value="Genomic_DNA"/>
</dbReference>
<proteinExistence type="predicted"/>
<evidence type="ECO:0000256" key="1">
    <source>
        <dbReference type="ARBA" id="ARBA00001966"/>
    </source>
</evidence>
<comment type="cofactor">
    <cofactor evidence="1">
        <name>[4Fe-4S] cluster</name>
        <dbReference type="ChEBI" id="CHEBI:49883"/>
    </cofactor>
</comment>
<dbReference type="CDD" id="cd21124">
    <property type="entry name" value="SPASM_CteB-like"/>
    <property type="match status" value="1"/>
</dbReference>
<dbReference type="SFLD" id="SFLDS00029">
    <property type="entry name" value="Radical_SAM"/>
    <property type="match status" value="1"/>
</dbReference>
<dbReference type="NCBIfam" id="TIGR04085">
    <property type="entry name" value="rSAM_more_4Fe4S"/>
    <property type="match status" value="1"/>
</dbReference>
<dbReference type="PROSITE" id="PS01305">
    <property type="entry name" value="MOAA_NIFB_PQQE"/>
    <property type="match status" value="1"/>
</dbReference>
<organism evidence="8 9">
    <name type="scientific">Heliophilum fasciatum</name>
    <dbReference type="NCBI Taxonomy" id="35700"/>
    <lineage>
        <taxon>Bacteria</taxon>
        <taxon>Bacillati</taxon>
        <taxon>Bacillota</taxon>
        <taxon>Clostridia</taxon>
        <taxon>Eubacteriales</taxon>
        <taxon>Heliobacteriaceae</taxon>
        <taxon>Heliophilum</taxon>
    </lineage>
</organism>
<evidence type="ECO:0000256" key="4">
    <source>
        <dbReference type="ARBA" id="ARBA00022723"/>
    </source>
</evidence>